<dbReference type="FunFam" id="1.25.40.10:FF:000073">
    <property type="entry name" value="Pentatricopeptide repeat-containing protein chloroplastic"/>
    <property type="match status" value="1"/>
</dbReference>
<dbReference type="Pfam" id="PF12850">
    <property type="entry name" value="Metallophos_2"/>
    <property type="match status" value="1"/>
</dbReference>
<protein>
    <submittedName>
        <fullName evidence="4">Pentatricopeptide repeat</fullName>
    </submittedName>
</protein>
<evidence type="ECO:0000256" key="2">
    <source>
        <dbReference type="PROSITE-ProRule" id="PRU00708"/>
    </source>
</evidence>
<dbReference type="Pfam" id="PF12854">
    <property type="entry name" value="PPR_1"/>
    <property type="match status" value="1"/>
</dbReference>
<dbReference type="InterPro" id="IPR002885">
    <property type="entry name" value="PPR_rpt"/>
</dbReference>
<feature type="domain" description="Calcineurin-like phosphoesterase" evidence="3">
    <location>
        <begin position="59"/>
        <end position="111"/>
    </location>
</feature>
<dbReference type="PROSITE" id="PS51375">
    <property type="entry name" value="PPR"/>
    <property type="match status" value="5"/>
</dbReference>
<dbReference type="InterPro" id="IPR011990">
    <property type="entry name" value="TPR-like_helical_dom_sf"/>
</dbReference>
<dbReference type="PANTHER" id="PTHR47926:SF412">
    <property type="entry name" value="PENTATRICOPEPTIDE REPEAT-CONTAINING PROTEIN"/>
    <property type="match status" value="1"/>
</dbReference>
<dbReference type="Pfam" id="PF20431">
    <property type="entry name" value="E_motif"/>
    <property type="match status" value="1"/>
</dbReference>
<feature type="repeat" description="PPR" evidence="2">
    <location>
        <begin position="291"/>
        <end position="325"/>
    </location>
</feature>
<dbReference type="Gene3D" id="3.60.21.10">
    <property type="match status" value="2"/>
</dbReference>
<accession>A0AAN8V916</accession>
<dbReference type="Gene3D" id="1.25.40.10">
    <property type="entry name" value="Tetratricopeptide repeat domain"/>
    <property type="match status" value="4"/>
</dbReference>
<reference evidence="4 5" key="1">
    <citation type="submission" date="2023-12" db="EMBL/GenBank/DDBJ databases">
        <title>A high-quality genome assembly for Dillenia turbinata (Dilleniales).</title>
        <authorList>
            <person name="Chanderbali A."/>
        </authorList>
    </citation>
    <scope>NUCLEOTIDE SEQUENCE [LARGE SCALE GENOMIC DNA]</scope>
    <source>
        <strain evidence="4">LSX21</strain>
        <tissue evidence="4">Leaf</tissue>
    </source>
</reference>
<dbReference type="AlphaFoldDB" id="A0AAN8V916"/>
<dbReference type="PANTHER" id="PTHR47926">
    <property type="entry name" value="PENTATRICOPEPTIDE REPEAT-CONTAINING PROTEIN"/>
    <property type="match status" value="1"/>
</dbReference>
<feature type="repeat" description="PPR" evidence="2">
    <location>
        <begin position="493"/>
        <end position="527"/>
    </location>
</feature>
<feature type="repeat" description="PPR" evidence="2">
    <location>
        <begin position="630"/>
        <end position="665"/>
    </location>
</feature>
<dbReference type="FunFam" id="1.25.40.10:FF:000090">
    <property type="entry name" value="Pentatricopeptide repeat-containing protein, chloroplastic"/>
    <property type="match status" value="1"/>
</dbReference>
<sequence>MVLVLALGDLHIPHRAPDLPAKFKSMLVPGKIQHILCTGNLCIKVIPWGDLDSLTMLQRQLGVDILVTGHTHQFTAYKHEGGVVINPGSATGAYSSITYDVNPSFVLMDIDGLRVVVYVYELIDGEVKLDFFGDLIACDLIFLSFLFPIFPYHEVALVCVCVSRLWELRLIVVPLGACDSLWSVKPPKSCHASMPPKLPYSQNLKNTRFLIQPIIHQLPITVSTDQNPSLKIPTLLPKCKDKTQLEQIHAHIITTGLIQKLSIVSKLVASFASICTTTIAKTIADKVPGLDTYTWNTIIRGYLEEKKPEDAILAYTHLRRKGLKADSYTLLYVIKSCGLMQADFGGEQIHCHTIKMGFESEVIIQTALIQMYGLCDMWYALEQLFDEMPQRDIIVWNTLITAYAQGKFPYNALQVIHDMLSTDVKPNGVTVVSALSACSCLKALRYGKVIHGYLIRNLSEYDVFVHNSLIDLYANCGSLMYAHRVFQVMPTRNVVSWTSMIKSYSDNDCPSEALAIFKLMISENITVDEITLLGVISLCSKLGSFELAMWIDNYVQGSSMRQQGMHMSNALIDMHSKCGNIKKACEIFKAMEDKTIVSWTAIIQGLALHGHGLEALIRFNQMLREGLKPDSLVFLSILSACSHSGLVDEGRKCFASMINDYGLEPWREHYGCMVDLLCRAGLVGEAFEFVKRMQTKADRILWRMLLRACQSQGNIGLANQVMEHLQEGGENNIEDYTLFSNLYATTAAWDNVNEIRKKMETRGFVKLNPGCSHMETN</sequence>
<dbReference type="NCBIfam" id="TIGR00756">
    <property type="entry name" value="PPR"/>
    <property type="match status" value="6"/>
</dbReference>
<dbReference type="SUPFAM" id="SSF56300">
    <property type="entry name" value="Metallo-dependent phosphatases"/>
    <property type="match status" value="1"/>
</dbReference>
<dbReference type="GO" id="GO:0009451">
    <property type="term" value="P:RNA modification"/>
    <property type="evidence" value="ECO:0007669"/>
    <property type="project" value="InterPro"/>
</dbReference>
<evidence type="ECO:0000259" key="3">
    <source>
        <dbReference type="Pfam" id="PF12850"/>
    </source>
</evidence>
<keyword evidence="5" id="KW-1185">Reference proteome</keyword>
<dbReference type="Proteomes" id="UP001370490">
    <property type="component" value="Unassembled WGS sequence"/>
</dbReference>
<name>A0AAN8V916_9MAGN</name>
<evidence type="ECO:0000313" key="4">
    <source>
        <dbReference type="EMBL" id="KAK6924982.1"/>
    </source>
</evidence>
<evidence type="ECO:0000313" key="5">
    <source>
        <dbReference type="Proteomes" id="UP001370490"/>
    </source>
</evidence>
<feature type="repeat" description="PPR" evidence="2">
    <location>
        <begin position="595"/>
        <end position="629"/>
    </location>
</feature>
<dbReference type="Pfam" id="PF13041">
    <property type="entry name" value="PPR_2"/>
    <property type="match status" value="2"/>
</dbReference>
<comment type="caution">
    <text evidence="4">The sequence shown here is derived from an EMBL/GenBank/DDBJ whole genome shotgun (WGS) entry which is preliminary data.</text>
</comment>
<dbReference type="InterPro" id="IPR024654">
    <property type="entry name" value="Calcineurin-like_PHP_lpxH"/>
</dbReference>
<dbReference type="GO" id="GO:0003729">
    <property type="term" value="F:mRNA binding"/>
    <property type="evidence" value="ECO:0007669"/>
    <property type="project" value="UniProtKB-ARBA"/>
</dbReference>
<keyword evidence="1" id="KW-0677">Repeat</keyword>
<organism evidence="4 5">
    <name type="scientific">Dillenia turbinata</name>
    <dbReference type="NCBI Taxonomy" id="194707"/>
    <lineage>
        <taxon>Eukaryota</taxon>
        <taxon>Viridiplantae</taxon>
        <taxon>Streptophyta</taxon>
        <taxon>Embryophyta</taxon>
        <taxon>Tracheophyta</taxon>
        <taxon>Spermatophyta</taxon>
        <taxon>Magnoliopsida</taxon>
        <taxon>eudicotyledons</taxon>
        <taxon>Gunneridae</taxon>
        <taxon>Pentapetalae</taxon>
        <taxon>Dilleniales</taxon>
        <taxon>Dilleniaceae</taxon>
        <taxon>Dillenia</taxon>
    </lineage>
</organism>
<dbReference type="FunFam" id="1.25.40.10:FF:000344">
    <property type="entry name" value="Pentatricopeptide repeat-containing protein"/>
    <property type="match status" value="1"/>
</dbReference>
<feature type="repeat" description="PPR" evidence="2">
    <location>
        <begin position="392"/>
        <end position="426"/>
    </location>
</feature>
<dbReference type="Pfam" id="PF01535">
    <property type="entry name" value="PPR"/>
    <property type="match status" value="4"/>
</dbReference>
<gene>
    <name evidence="4" type="ORF">RJ641_009308</name>
</gene>
<evidence type="ECO:0000256" key="1">
    <source>
        <dbReference type="ARBA" id="ARBA00022737"/>
    </source>
</evidence>
<dbReference type="EMBL" id="JBAMMX010000016">
    <property type="protein sequence ID" value="KAK6924982.1"/>
    <property type="molecule type" value="Genomic_DNA"/>
</dbReference>
<dbReference type="InterPro" id="IPR046848">
    <property type="entry name" value="E_motif"/>
</dbReference>
<dbReference type="InterPro" id="IPR046960">
    <property type="entry name" value="PPR_At4g14850-like_plant"/>
</dbReference>
<proteinExistence type="predicted"/>
<dbReference type="InterPro" id="IPR029052">
    <property type="entry name" value="Metallo-depent_PP-like"/>
</dbReference>